<evidence type="ECO:0000313" key="1">
    <source>
        <dbReference type="EMBL" id="KKT71911.1"/>
    </source>
</evidence>
<evidence type="ECO:0008006" key="3">
    <source>
        <dbReference type="Google" id="ProtNLM"/>
    </source>
</evidence>
<sequence length="94" mass="10602">MSDQQQIQIKVPDEKLALNYSNYIRVAHSAEEFVLELLSVYPPQGSMIARAAISPAHAKRLLKVLSENIESYEKQFGVIKEMPIPFNLGNMGQK</sequence>
<dbReference type="Pfam" id="PF11950">
    <property type="entry name" value="DUF3467"/>
    <property type="match status" value="1"/>
</dbReference>
<proteinExistence type="predicted"/>
<accession>A0A0G1JJX3</accession>
<gene>
    <name evidence="1" type="ORF">UW63_C0005G0014</name>
</gene>
<reference evidence="1 2" key="1">
    <citation type="journal article" date="2015" name="Nature">
        <title>rRNA introns, odd ribosomes, and small enigmatic genomes across a large radiation of phyla.</title>
        <authorList>
            <person name="Brown C.T."/>
            <person name="Hug L.A."/>
            <person name="Thomas B.C."/>
            <person name="Sharon I."/>
            <person name="Castelle C.J."/>
            <person name="Singh A."/>
            <person name="Wilkins M.J."/>
            <person name="Williams K.H."/>
            <person name="Banfield J.F."/>
        </authorList>
    </citation>
    <scope>NUCLEOTIDE SEQUENCE [LARGE SCALE GENOMIC DNA]</scope>
</reference>
<comment type="caution">
    <text evidence="1">The sequence shown here is derived from an EMBL/GenBank/DDBJ whole genome shotgun (WGS) entry which is preliminary data.</text>
</comment>
<evidence type="ECO:0000313" key="2">
    <source>
        <dbReference type="Proteomes" id="UP000034154"/>
    </source>
</evidence>
<dbReference type="InterPro" id="IPR021857">
    <property type="entry name" value="DUF3467"/>
</dbReference>
<dbReference type="AlphaFoldDB" id="A0A0G1JJX3"/>
<name>A0A0G1JJX3_9BACT</name>
<organism evidence="1 2">
    <name type="scientific">Candidatus Uhrbacteria bacterium GW2011_GWF2_44_350</name>
    <dbReference type="NCBI Taxonomy" id="1619000"/>
    <lineage>
        <taxon>Bacteria</taxon>
        <taxon>Candidatus Uhriibacteriota</taxon>
    </lineage>
</organism>
<dbReference type="EMBL" id="LCJB01000005">
    <property type="protein sequence ID" value="KKT71911.1"/>
    <property type="molecule type" value="Genomic_DNA"/>
</dbReference>
<dbReference type="Proteomes" id="UP000034154">
    <property type="component" value="Unassembled WGS sequence"/>
</dbReference>
<protein>
    <recommendedName>
        <fullName evidence="3">DUF3467 domain-containing protein</fullName>
    </recommendedName>
</protein>